<protein>
    <submittedName>
        <fullName evidence="2">Pimeloyl-ACP methyl ester carboxylesterase</fullName>
    </submittedName>
</protein>
<dbReference type="Proteomes" id="UP000633509">
    <property type="component" value="Unassembled WGS sequence"/>
</dbReference>
<dbReference type="InterPro" id="IPR000073">
    <property type="entry name" value="AB_hydrolase_1"/>
</dbReference>
<feature type="domain" description="AB hydrolase-1" evidence="1">
    <location>
        <begin position="65"/>
        <end position="186"/>
    </location>
</feature>
<keyword evidence="3" id="KW-1185">Reference proteome</keyword>
<dbReference type="PANTHER" id="PTHR43798">
    <property type="entry name" value="MONOACYLGLYCEROL LIPASE"/>
    <property type="match status" value="1"/>
</dbReference>
<proteinExistence type="predicted"/>
<organism evidence="2 3">
    <name type="scientific">Nonomuraea angiospora</name>
    <dbReference type="NCBI Taxonomy" id="46172"/>
    <lineage>
        <taxon>Bacteria</taxon>
        <taxon>Bacillati</taxon>
        <taxon>Actinomycetota</taxon>
        <taxon>Actinomycetes</taxon>
        <taxon>Streptosporangiales</taxon>
        <taxon>Streptosporangiaceae</taxon>
        <taxon>Nonomuraea</taxon>
    </lineage>
</organism>
<evidence type="ECO:0000313" key="2">
    <source>
        <dbReference type="EMBL" id="MBE1585371.1"/>
    </source>
</evidence>
<dbReference type="Pfam" id="PF00561">
    <property type="entry name" value="Abhydrolase_1"/>
    <property type="match status" value="1"/>
</dbReference>
<name>A0ABR9LZ47_9ACTN</name>
<dbReference type="Gene3D" id="3.40.50.1820">
    <property type="entry name" value="alpha/beta hydrolase"/>
    <property type="match status" value="1"/>
</dbReference>
<dbReference type="RefSeq" id="WP_192786131.1">
    <property type="nucleotide sequence ID" value="NZ_JADBEK010000001.1"/>
</dbReference>
<dbReference type="InterPro" id="IPR050266">
    <property type="entry name" value="AB_hydrolase_sf"/>
</dbReference>
<reference evidence="2 3" key="1">
    <citation type="submission" date="2020-10" db="EMBL/GenBank/DDBJ databases">
        <title>Sequencing the genomes of 1000 actinobacteria strains.</title>
        <authorList>
            <person name="Klenk H.-P."/>
        </authorList>
    </citation>
    <scope>NUCLEOTIDE SEQUENCE [LARGE SCALE GENOMIC DNA]</scope>
    <source>
        <strain evidence="2 3">DSM 43173</strain>
    </source>
</reference>
<dbReference type="InterPro" id="IPR029058">
    <property type="entry name" value="AB_hydrolase_fold"/>
</dbReference>
<comment type="caution">
    <text evidence="2">The sequence shown here is derived from an EMBL/GenBank/DDBJ whole genome shotgun (WGS) entry which is preliminary data.</text>
</comment>
<accession>A0ABR9LZ47</accession>
<dbReference type="EMBL" id="JADBEK010000001">
    <property type="protein sequence ID" value="MBE1585371.1"/>
    <property type="molecule type" value="Genomic_DNA"/>
</dbReference>
<sequence>MSKRAVAARVLRRVVAWCAAVVVLAALAGFCYESVARQGDPPVPGRLVAVGGHRLHVHCTGAGAPTVVLEAGLAESSASWEMIQRGLPGRVCAYDRAGYAWSEDGPAPRTADRAAAELRALLAAAGEAGPYVLVGHSYGGTIVRLFAHHWPALTAGLVLIDVTDENATEALQVSRPLLAAQFTVNQVLARVGVLRLFGDTLVPAEATAAARASAPVVYGAGSMGAARAEAWAAADSAAQVRATVRPGAWGELPVVVVIPSGQPATAVDQAGRLAALSSRGRVVVAGTTDHYVQHAQPDLVIDAIGSVR</sequence>
<evidence type="ECO:0000313" key="3">
    <source>
        <dbReference type="Proteomes" id="UP000633509"/>
    </source>
</evidence>
<gene>
    <name evidence="2" type="ORF">H4W80_003629</name>
</gene>
<dbReference type="PANTHER" id="PTHR43798:SF5">
    <property type="entry name" value="MONOACYLGLYCEROL LIPASE ABHD6"/>
    <property type="match status" value="1"/>
</dbReference>
<evidence type="ECO:0000259" key="1">
    <source>
        <dbReference type="Pfam" id="PF00561"/>
    </source>
</evidence>
<dbReference type="SUPFAM" id="SSF53474">
    <property type="entry name" value="alpha/beta-Hydrolases"/>
    <property type="match status" value="1"/>
</dbReference>